<dbReference type="Gene3D" id="3.40.30.10">
    <property type="entry name" value="Glutaredoxin"/>
    <property type="match status" value="1"/>
</dbReference>
<sequence length="224" mass="24585">MTDPTLTLYSFWRSTAAYRVRVAARLKHLAIDERFIDLDAGEQHDDAFQRMNPMAAVPALIVESGDNARQTLTESLAIIEYLDTLVPESPLVPEDPIARAKARAIAQTTAADIHPLIVPRIGTYLKDNAGMDDDAWLAWRRHWIETGLAGIERQLAHDEARQTYFGGETITIADICVTAIVVIARVIGIRIDGLPIIEAAVTRCESLTAFADSAPMRQPGAPEG</sequence>
<proteinExistence type="inferred from homology"/>
<evidence type="ECO:0000313" key="4">
    <source>
        <dbReference type="EMBL" id="ROO25993.1"/>
    </source>
</evidence>
<dbReference type="InterPro" id="IPR040079">
    <property type="entry name" value="Glutathione_S-Trfase"/>
</dbReference>
<protein>
    <submittedName>
        <fullName evidence="4">Maleylacetoacetate isomerase</fullName>
    </submittedName>
</protein>
<dbReference type="PROSITE" id="PS50405">
    <property type="entry name" value="GST_CTER"/>
    <property type="match status" value="1"/>
</dbReference>
<accession>A0A423PK86</accession>
<name>A0A423PK86_9GAMM</name>
<dbReference type="EMBL" id="AYKG01000040">
    <property type="protein sequence ID" value="ROO25993.1"/>
    <property type="molecule type" value="Genomic_DNA"/>
</dbReference>
<dbReference type="InterPro" id="IPR004045">
    <property type="entry name" value="Glutathione_S-Trfase_N"/>
</dbReference>
<dbReference type="InterPro" id="IPR010987">
    <property type="entry name" value="Glutathione-S-Trfase_C-like"/>
</dbReference>
<evidence type="ECO:0000259" key="3">
    <source>
        <dbReference type="PROSITE" id="PS50405"/>
    </source>
</evidence>
<gene>
    <name evidence="4" type="ORF">SAJA_11895</name>
</gene>
<dbReference type="OrthoDB" id="509852at2"/>
<organism evidence="4 5">
    <name type="scientific">Salinisphaera japonica YTM-1</name>
    <dbReference type="NCBI Taxonomy" id="1209778"/>
    <lineage>
        <taxon>Bacteria</taxon>
        <taxon>Pseudomonadati</taxon>
        <taxon>Pseudomonadota</taxon>
        <taxon>Gammaproteobacteria</taxon>
        <taxon>Salinisphaerales</taxon>
        <taxon>Salinisphaeraceae</taxon>
        <taxon>Salinisphaera</taxon>
    </lineage>
</organism>
<dbReference type="PANTHER" id="PTHR42673">
    <property type="entry name" value="MALEYLACETOACETATE ISOMERASE"/>
    <property type="match status" value="1"/>
</dbReference>
<dbReference type="GO" id="GO:0016034">
    <property type="term" value="F:maleylacetoacetate isomerase activity"/>
    <property type="evidence" value="ECO:0007669"/>
    <property type="project" value="TreeGrafter"/>
</dbReference>
<dbReference type="InterPro" id="IPR005955">
    <property type="entry name" value="GST_Zeta"/>
</dbReference>
<comment type="caution">
    <text evidence="4">The sequence shown here is derived from an EMBL/GenBank/DDBJ whole genome shotgun (WGS) entry which is preliminary data.</text>
</comment>
<feature type="domain" description="GST C-terminal" evidence="3">
    <location>
        <begin position="95"/>
        <end position="223"/>
    </location>
</feature>
<dbReference type="Pfam" id="PF02798">
    <property type="entry name" value="GST_N"/>
    <property type="match status" value="1"/>
</dbReference>
<dbReference type="PROSITE" id="PS50404">
    <property type="entry name" value="GST_NTER"/>
    <property type="match status" value="1"/>
</dbReference>
<dbReference type="SFLD" id="SFLDS00019">
    <property type="entry name" value="Glutathione_Transferase_(cytos"/>
    <property type="match status" value="1"/>
</dbReference>
<dbReference type="InterPro" id="IPR036249">
    <property type="entry name" value="Thioredoxin-like_sf"/>
</dbReference>
<evidence type="ECO:0000259" key="2">
    <source>
        <dbReference type="PROSITE" id="PS50404"/>
    </source>
</evidence>
<dbReference type="Proteomes" id="UP000285310">
    <property type="component" value="Unassembled WGS sequence"/>
</dbReference>
<dbReference type="InterPro" id="IPR036282">
    <property type="entry name" value="Glutathione-S-Trfase_C_sf"/>
</dbReference>
<dbReference type="SFLD" id="SFLDG00358">
    <property type="entry name" value="Main_(cytGST)"/>
    <property type="match status" value="1"/>
</dbReference>
<keyword evidence="4" id="KW-0413">Isomerase</keyword>
<dbReference type="GO" id="GO:0006559">
    <property type="term" value="P:L-phenylalanine catabolic process"/>
    <property type="evidence" value="ECO:0007669"/>
    <property type="project" value="TreeGrafter"/>
</dbReference>
<feature type="domain" description="GST N-terminal" evidence="2">
    <location>
        <begin position="4"/>
        <end position="90"/>
    </location>
</feature>
<comment type="similarity">
    <text evidence="1">Belongs to the GST superfamily. Zeta family.</text>
</comment>
<reference evidence="4 5" key="1">
    <citation type="submission" date="2013-10" db="EMBL/GenBank/DDBJ databases">
        <title>Salinisphaera japonica YTM-1 Genome Sequencing.</title>
        <authorList>
            <person name="Lai Q."/>
            <person name="Li C."/>
            <person name="Shao Z."/>
        </authorList>
    </citation>
    <scope>NUCLEOTIDE SEQUENCE [LARGE SCALE GENOMIC DNA]</scope>
    <source>
        <strain evidence="4 5">YTM-1</strain>
    </source>
</reference>
<dbReference type="NCBIfam" id="TIGR01262">
    <property type="entry name" value="maiA"/>
    <property type="match status" value="1"/>
</dbReference>
<dbReference type="Gene3D" id="1.20.1050.10">
    <property type="match status" value="1"/>
</dbReference>
<dbReference type="RefSeq" id="WP_123658856.1">
    <property type="nucleotide sequence ID" value="NZ_AYKG01000040.1"/>
</dbReference>
<dbReference type="GO" id="GO:0004364">
    <property type="term" value="F:glutathione transferase activity"/>
    <property type="evidence" value="ECO:0007669"/>
    <property type="project" value="TreeGrafter"/>
</dbReference>
<dbReference type="PANTHER" id="PTHR42673:SF4">
    <property type="entry name" value="MALEYLACETOACETATE ISOMERASE"/>
    <property type="match status" value="1"/>
</dbReference>
<evidence type="ECO:0000256" key="1">
    <source>
        <dbReference type="ARBA" id="ARBA00010007"/>
    </source>
</evidence>
<dbReference type="InParanoid" id="A0A423PK86"/>
<dbReference type="GO" id="GO:0006749">
    <property type="term" value="P:glutathione metabolic process"/>
    <property type="evidence" value="ECO:0007669"/>
    <property type="project" value="TreeGrafter"/>
</dbReference>
<keyword evidence="5" id="KW-1185">Reference proteome</keyword>
<dbReference type="SUPFAM" id="SSF52833">
    <property type="entry name" value="Thioredoxin-like"/>
    <property type="match status" value="1"/>
</dbReference>
<dbReference type="SUPFAM" id="SSF47616">
    <property type="entry name" value="GST C-terminal domain-like"/>
    <property type="match status" value="1"/>
</dbReference>
<dbReference type="GO" id="GO:0005737">
    <property type="term" value="C:cytoplasm"/>
    <property type="evidence" value="ECO:0007669"/>
    <property type="project" value="InterPro"/>
</dbReference>
<dbReference type="AlphaFoldDB" id="A0A423PK86"/>
<evidence type="ECO:0000313" key="5">
    <source>
        <dbReference type="Proteomes" id="UP000285310"/>
    </source>
</evidence>